<keyword evidence="4" id="KW-1185">Reference proteome</keyword>
<feature type="region of interest" description="Disordered" evidence="1">
    <location>
        <begin position="410"/>
        <end position="434"/>
    </location>
</feature>
<accession>A0A409WE96</accession>
<dbReference type="CDD" id="cd12087">
    <property type="entry name" value="TM_EGFR-like"/>
    <property type="match status" value="1"/>
</dbReference>
<proteinExistence type="predicted"/>
<feature type="region of interest" description="Disordered" evidence="1">
    <location>
        <begin position="136"/>
        <end position="174"/>
    </location>
</feature>
<name>A0A409WE96_9AGAR</name>
<keyword evidence="2" id="KW-1133">Transmembrane helix</keyword>
<dbReference type="AlphaFoldDB" id="A0A409WE96"/>
<dbReference type="Gene3D" id="2.60.120.260">
    <property type="entry name" value="Galactose-binding domain-like"/>
    <property type="match status" value="1"/>
</dbReference>
<sequence>MSTIRVDDGDSRLFSNGVWIQQQYDDRAFQRTISWAYEAGATKVVRFVGTSITVIGGLQPIGGTANQPLVLQFSIDGGPPFKYAPPPNNDFIYVTYFQSSQYPLGEHVLTMVNMVTNDVCLLDGFVIQANGGTAQVLQSDGSPTPRQAPQPPPPRNNPAPSNARPPPSNVTPSTVTVQVSATGSNSLGAQTAQGSSASSNTSRNTNINGASTNIPTSTSSSNSTSRSRSSGTNSSPPQSTFSPSTYDPTTINANGSNPQMDANMGSKTPLIVAIVTSTLLVLIIICGILFFLRRKRNKRTHQRSTTASGGLHVNPYTQPEYLSSPPPSITPMPGEKHSLAAAESSRRYATVQGAGEALDVPSLPSITMTYSHSNVGTVNGTSVRSSIRSRVVGDNGNAIWALGGADEESRPMIAGPRQPQIKPIHDPALPPYVA</sequence>
<dbReference type="EMBL" id="NHTK01005532">
    <property type="protein sequence ID" value="PPQ76791.1"/>
    <property type="molecule type" value="Genomic_DNA"/>
</dbReference>
<feature type="compositionally biased region" description="Low complexity" evidence="1">
    <location>
        <begin position="186"/>
        <end position="245"/>
    </location>
</feature>
<feature type="compositionally biased region" description="Pro residues" evidence="1">
    <location>
        <begin position="146"/>
        <end position="169"/>
    </location>
</feature>
<dbReference type="InParanoid" id="A0A409WE96"/>
<feature type="compositionally biased region" description="Polar residues" evidence="1">
    <location>
        <begin position="246"/>
        <end position="260"/>
    </location>
</feature>
<dbReference type="Proteomes" id="UP000284842">
    <property type="component" value="Unassembled WGS sequence"/>
</dbReference>
<feature type="region of interest" description="Disordered" evidence="1">
    <location>
        <begin position="297"/>
        <end position="345"/>
    </location>
</feature>
<evidence type="ECO:0000256" key="2">
    <source>
        <dbReference type="SAM" id="Phobius"/>
    </source>
</evidence>
<evidence type="ECO:0000313" key="3">
    <source>
        <dbReference type="EMBL" id="PPQ76791.1"/>
    </source>
</evidence>
<reference evidence="3 4" key="1">
    <citation type="journal article" date="2018" name="Evol. Lett.">
        <title>Horizontal gene cluster transfer increased hallucinogenic mushroom diversity.</title>
        <authorList>
            <person name="Reynolds H.T."/>
            <person name="Vijayakumar V."/>
            <person name="Gluck-Thaler E."/>
            <person name="Korotkin H.B."/>
            <person name="Matheny P.B."/>
            <person name="Slot J.C."/>
        </authorList>
    </citation>
    <scope>NUCLEOTIDE SEQUENCE [LARGE SCALE GENOMIC DNA]</scope>
    <source>
        <strain evidence="3 4">2629</strain>
    </source>
</reference>
<keyword evidence="2" id="KW-0812">Transmembrane</keyword>
<protein>
    <submittedName>
        <fullName evidence="3">Uncharacterized protein</fullName>
    </submittedName>
</protein>
<organism evidence="3 4">
    <name type="scientific">Panaeolus cyanescens</name>
    <dbReference type="NCBI Taxonomy" id="181874"/>
    <lineage>
        <taxon>Eukaryota</taxon>
        <taxon>Fungi</taxon>
        <taxon>Dikarya</taxon>
        <taxon>Basidiomycota</taxon>
        <taxon>Agaricomycotina</taxon>
        <taxon>Agaricomycetes</taxon>
        <taxon>Agaricomycetidae</taxon>
        <taxon>Agaricales</taxon>
        <taxon>Agaricineae</taxon>
        <taxon>Galeropsidaceae</taxon>
        <taxon>Panaeolus</taxon>
    </lineage>
</organism>
<evidence type="ECO:0000313" key="4">
    <source>
        <dbReference type="Proteomes" id="UP000284842"/>
    </source>
</evidence>
<evidence type="ECO:0000256" key="1">
    <source>
        <dbReference type="SAM" id="MobiDB-lite"/>
    </source>
</evidence>
<gene>
    <name evidence="3" type="ORF">CVT24_011334</name>
</gene>
<feature type="region of interest" description="Disordered" evidence="1">
    <location>
        <begin position="186"/>
        <end position="260"/>
    </location>
</feature>
<dbReference type="OrthoDB" id="3265734at2759"/>
<keyword evidence="2" id="KW-0472">Membrane</keyword>
<feature type="transmembrane region" description="Helical" evidence="2">
    <location>
        <begin position="270"/>
        <end position="292"/>
    </location>
</feature>
<comment type="caution">
    <text evidence="3">The sequence shown here is derived from an EMBL/GenBank/DDBJ whole genome shotgun (WGS) entry which is preliminary data.</text>
</comment>